<dbReference type="Gene3D" id="3.80.10.10">
    <property type="entry name" value="Ribonuclease Inhibitor"/>
    <property type="match status" value="2"/>
</dbReference>
<name>A0A1E1JAC0_LEIGU</name>
<evidence type="ECO:0000256" key="2">
    <source>
        <dbReference type="ARBA" id="ARBA00022737"/>
    </source>
</evidence>
<dbReference type="InterPro" id="IPR032675">
    <property type="entry name" value="LRR_dom_sf"/>
</dbReference>
<dbReference type="AlphaFoldDB" id="A0A1E1JAC0"/>
<reference evidence="4" key="1">
    <citation type="submission" date="2012-08" db="EMBL/GenBank/DDBJ databases">
        <title>Comparative genomics of metastatic and non-metastatic Leishmania guyanensis provides insights into polygenic factors involved in Leishmania RNA virus infection.</title>
        <authorList>
            <person name="Smith D."/>
            <person name="Hertz-Fowler C."/>
            <person name="Martin R."/>
            <person name="Dickens N."/>
            <person name="Fasel N."/>
            <person name="Falquet L."/>
            <person name="Beverley S."/>
            <person name="Zangger H."/>
            <person name="Calderon-Copete S."/>
            <person name="Mottram J."/>
            <person name="Xenarios I."/>
        </authorList>
    </citation>
    <scope>NUCLEOTIDE SEQUENCE</scope>
    <source>
        <strain evidence="4">MHOM/BR/75/M4147/SSU:IR2SAT-LUC</strain>
    </source>
</reference>
<dbReference type="SUPFAM" id="SSF52058">
    <property type="entry name" value="L domain-like"/>
    <property type="match status" value="1"/>
</dbReference>
<dbReference type="EMBL" id="CALQ01001959">
    <property type="protein sequence ID" value="CCM20183.1"/>
    <property type="molecule type" value="Genomic_DNA"/>
</dbReference>
<dbReference type="EMBL" id="CALQ01001967">
    <property type="protein sequence ID" value="CCM20199.1"/>
    <property type="molecule type" value="Genomic_DNA"/>
</dbReference>
<protein>
    <recommendedName>
        <fullName evidence="5">Leucine-rich repeat protein (LRRP)</fullName>
    </recommendedName>
</protein>
<keyword evidence="1" id="KW-0433">Leucine-rich repeat</keyword>
<evidence type="ECO:0000313" key="3">
    <source>
        <dbReference type="EMBL" id="CCM20183.1"/>
    </source>
</evidence>
<evidence type="ECO:0008006" key="5">
    <source>
        <dbReference type="Google" id="ProtNLM"/>
    </source>
</evidence>
<organism evidence="4">
    <name type="scientific">Leishmania guyanensis</name>
    <dbReference type="NCBI Taxonomy" id="5670"/>
    <lineage>
        <taxon>Eukaryota</taxon>
        <taxon>Discoba</taxon>
        <taxon>Euglenozoa</taxon>
        <taxon>Kinetoplastea</taxon>
        <taxon>Metakinetoplastina</taxon>
        <taxon>Trypanosomatida</taxon>
        <taxon>Trypanosomatidae</taxon>
        <taxon>Leishmaniinae</taxon>
        <taxon>Leishmania</taxon>
        <taxon>Leishmania guyanensis species complex</taxon>
    </lineage>
</organism>
<evidence type="ECO:0000313" key="4">
    <source>
        <dbReference type="EMBL" id="CCM20199.1"/>
    </source>
</evidence>
<gene>
    <name evidence="3" type="ORF">BN36_NA76630</name>
    <name evidence="4" type="ORF">BN36_NA76970</name>
</gene>
<dbReference type="PANTHER" id="PTHR46652">
    <property type="entry name" value="LEUCINE-RICH REPEAT AND IQ DOMAIN-CONTAINING PROTEIN 1-RELATED"/>
    <property type="match status" value="1"/>
</dbReference>
<proteinExistence type="predicted"/>
<keyword evidence="2" id="KW-0677">Repeat</keyword>
<sequence>MLQNLSLAHPRVTDVTELQHCRNLWSLDLEGSLVDQAGVAGLERLSTLRLLLLSNTDVTSLRLILKSASLQRFEVKFSRLNEKRAFFGVTNASALTDVTLTHCDVSDVNDLCVCKDLRLLDMWSSKVTSEGIAGLCDAKSLQEVDLAKTSVADISPLLSCTKIQGLVLYKSSVRSLDRIGALQQLRRLDIAETPVSSMQCLSDCKSLEILNIFSTAVDDDGFQGIGQAQSIKVLLMSFTAIAQLGQLGQCSHLEELHAQLCPVTSEDLVGLEKAWNLIKLNLLYTKIQGCIRRFTNCHRLLELNVKFTEAPYDEVAYVERHLPGCRVLNNATQHIAKGVTLLS</sequence>
<dbReference type="PANTHER" id="PTHR46652:SF3">
    <property type="entry name" value="LEUCINE-RICH REPEAT-CONTAINING PROTEIN 9"/>
    <property type="match status" value="1"/>
</dbReference>
<dbReference type="InterPro" id="IPR050836">
    <property type="entry name" value="SDS22/Internalin_LRR"/>
</dbReference>
<accession>A0A1E1JAC0</accession>
<evidence type="ECO:0000256" key="1">
    <source>
        <dbReference type="ARBA" id="ARBA00022614"/>
    </source>
</evidence>